<dbReference type="InterPro" id="IPR032466">
    <property type="entry name" value="Metal_Hydrolase"/>
</dbReference>
<organism evidence="9 10">
    <name type="scientific">Jannaschia pagri</name>
    <dbReference type="NCBI Taxonomy" id="2829797"/>
    <lineage>
        <taxon>Bacteria</taxon>
        <taxon>Pseudomonadati</taxon>
        <taxon>Pseudomonadota</taxon>
        <taxon>Alphaproteobacteria</taxon>
        <taxon>Rhodobacterales</taxon>
        <taxon>Roseobacteraceae</taxon>
        <taxon>Jannaschia</taxon>
    </lineage>
</organism>
<dbReference type="Proteomes" id="UP000786693">
    <property type="component" value="Unassembled WGS sequence"/>
</dbReference>
<evidence type="ECO:0000256" key="5">
    <source>
        <dbReference type="ARBA" id="ARBA00047720"/>
    </source>
</evidence>
<dbReference type="RefSeq" id="WP_220749056.1">
    <property type="nucleotide sequence ID" value="NZ_BPFH01000003.1"/>
</dbReference>
<comment type="catalytic activity">
    <reaction evidence="5 6">
        <text>adenine + H2O + H(+) = hypoxanthine + NH4(+)</text>
        <dbReference type="Rhea" id="RHEA:23688"/>
        <dbReference type="ChEBI" id="CHEBI:15377"/>
        <dbReference type="ChEBI" id="CHEBI:15378"/>
        <dbReference type="ChEBI" id="CHEBI:16708"/>
        <dbReference type="ChEBI" id="CHEBI:17368"/>
        <dbReference type="ChEBI" id="CHEBI:28938"/>
        <dbReference type="EC" id="3.5.4.2"/>
    </reaction>
</comment>
<evidence type="ECO:0000256" key="3">
    <source>
        <dbReference type="ARBA" id="ARBA00022801"/>
    </source>
</evidence>
<comment type="cofactor">
    <cofactor evidence="6">
        <name>Mn(2+)</name>
        <dbReference type="ChEBI" id="CHEBI:29035"/>
    </cofactor>
</comment>
<dbReference type="Pfam" id="PF01979">
    <property type="entry name" value="Amidohydro_1"/>
    <property type="match status" value="1"/>
</dbReference>
<dbReference type="EMBL" id="BPFH01000003">
    <property type="protein sequence ID" value="GIT95187.1"/>
    <property type="molecule type" value="Genomic_DNA"/>
</dbReference>
<dbReference type="SUPFAM" id="SSF51338">
    <property type="entry name" value="Composite domain of metallo-dependent hydrolases"/>
    <property type="match status" value="1"/>
</dbReference>
<comment type="similarity">
    <text evidence="1 6">Belongs to the metallo-dependent hydrolases superfamily. Adenine deaminase family.</text>
</comment>
<dbReference type="InterPro" id="IPR006680">
    <property type="entry name" value="Amidohydro-rel"/>
</dbReference>
<reference evidence="9 10" key="1">
    <citation type="submission" date="2021-05" db="EMBL/GenBank/DDBJ databases">
        <title>Bacteria Genome sequencing.</title>
        <authorList>
            <person name="Takabe Y."/>
            <person name="Nakajima Y."/>
            <person name="Suzuki S."/>
            <person name="Shiozaki T."/>
        </authorList>
    </citation>
    <scope>NUCLEOTIDE SEQUENCE [LARGE SCALE GENOMIC DNA]</scope>
    <source>
        <strain evidence="9 10">AI_62</strain>
    </source>
</reference>
<keyword evidence="10" id="KW-1185">Reference proteome</keyword>
<protein>
    <recommendedName>
        <fullName evidence="2 6">Adenine deaminase</fullName>
        <shortName evidence="6">Adenase</shortName>
        <shortName evidence="6">Adenine aminase</shortName>
        <ecNumber evidence="2 6">3.5.4.2</ecNumber>
    </recommendedName>
</protein>
<evidence type="ECO:0000256" key="6">
    <source>
        <dbReference type="HAMAP-Rule" id="MF_01518"/>
    </source>
</evidence>
<keyword evidence="4 6" id="KW-0464">Manganese</keyword>
<dbReference type="SUPFAM" id="SSF51556">
    <property type="entry name" value="Metallo-dependent hydrolases"/>
    <property type="match status" value="1"/>
</dbReference>
<dbReference type="HAMAP" id="MF_01518">
    <property type="entry name" value="Adenine_deamin"/>
    <property type="match status" value="1"/>
</dbReference>
<gene>
    <name evidence="6 9" type="primary">ade</name>
    <name evidence="9" type="ORF">JANAI62_18100</name>
</gene>
<dbReference type="Pfam" id="PF13382">
    <property type="entry name" value="Adenine_deam_C"/>
    <property type="match status" value="1"/>
</dbReference>
<dbReference type="InterPro" id="IPR026912">
    <property type="entry name" value="Adenine_deam_C"/>
</dbReference>
<evidence type="ECO:0000256" key="1">
    <source>
        <dbReference type="ARBA" id="ARBA00006773"/>
    </source>
</evidence>
<evidence type="ECO:0000256" key="2">
    <source>
        <dbReference type="ARBA" id="ARBA00012782"/>
    </source>
</evidence>
<dbReference type="EC" id="3.5.4.2" evidence="2 6"/>
<dbReference type="PANTHER" id="PTHR11113">
    <property type="entry name" value="N-ACETYLGLUCOSAMINE-6-PHOSPHATE DEACETYLASE"/>
    <property type="match status" value="1"/>
</dbReference>
<dbReference type="Gene3D" id="3.20.20.140">
    <property type="entry name" value="Metal-dependent hydrolases"/>
    <property type="match status" value="1"/>
</dbReference>
<comment type="caution">
    <text evidence="9">The sequence shown here is derived from an EMBL/GenBank/DDBJ whole genome shotgun (WGS) entry which is preliminary data.</text>
</comment>
<dbReference type="Gene3D" id="2.30.40.10">
    <property type="entry name" value="Urease, subunit C, domain 1"/>
    <property type="match status" value="1"/>
</dbReference>
<keyword evidence="3 6" id="KW-0378">Hydrolase</keyword>
<sequence>MSPETLPSWPEVAPDLIAIAAGRAPAETVITGGRVVLVHTREVPPWQIAIAKGRFAYVGPDASHCIGPETAVIDVGGRHVIPGLCDAHMHVESGMLTPAEFAAAVIPHGTTTMFTDPHEIANVLGLPGVRLMHDEARGLPCSMFVQMPSCAPSAPGLETTGHEITPEDVAEAMSWPGIVGLGEMMNFPGVAAGDPKMLAEMAATAAAGKTIGGHYASPDLGPVFHAYAAGGPADDHEGTCEADAVARVRQGMRSMMRLGSAWYDVETQITAVTERGLDPRNFLLCTDDCHSGTLVSDGHMNRVLRHAIACGCDPLVALQMCTINTATHFGLERELGAIAPGRRADLIVTSDLTALPIERVMALGQWVAEDGRLTVPCPHIGWPDTARQTVHMARDLIASDFDIPAPEGATEVTARVIGVVENQAPTKALTRHLPVREGRVATDEHPDTCQIALVERHRATGGVTNAFVSGFGYDRPMAMASTVAHDSHHMIVVGTCRDHMAMAANRLRTVGGGVTLFADGTEQALVELPIAGLMSDRPAAEVAAKAEALGRAMAAAGCTLNNAYMQHSLLALVVIPELRISDLGLVDVTTFELTDVIETP</sequence>
<evidence type="ECO:0000259" key="7">
    <source>
        <dbReference type="Pfam" id="PF01979"/>
    </source>
</evidence>
<proteinExistence type="inferred from homology"/>
<evidence type="ECO:0000313" key="9">
    <source>
        <dbReference type="EMBL" id="GIT95187.1"/>
    </source>
</evidence>
<accession>A0ABQ4NM54</accession>
<evidence type="ECO:0000313" key="10">
    <source>
        <dbReference type="Proteomes" id="UP000786693"/>
    </source>
</evidence>
<evidence type="ECO:0000259" key="8">
    <source>
        <dbReference type="Pfam" id="PF13382"/>
    </source>
</evidence>
<dbReference type="InterPro" id="IPR011059">
    <property type="entry name" value="Metal-dep_hydrolase_composite"/>
</dbReference>
<evidence type="ECO:0000256" key="4">
    <source>
        <dbReference type="ARBA" id="ARBA00023211"/>
    </source>
</evidence>
<feature type="domain" description="Amidohydrolase-related" evidence="7">
    <location>
        <begin position="80"/>
        <end position="367"/>
    </location>
</feature>
<dbReference type="PANTHER" id="PTHR11113:SF2">
    <property type="entry name" value="ADENINE DEAMINASE"/>
    <property type="match status" value="1"/>
</dbReference>
<name>A0ABQ4NM54_9RHOB</name>
<dbReference type="InterPro" id="IPR006679">
    <property type="entry name" value="Adenine_deam"/>
</dbReference>
<feature type="domain" description="Adenine deaminase C-terminal" evidence="8">
    <location>
        <begin position="424"/>
        <end position="592"/>
    </location>
</feature>